<comment type="caution">
    <text evidence="5">The sequence shown here is derived from an EMBL/GenBank/DDBJ whole genome shotgun (WGS) entry which is preliminary data.</text>
</comment>
<dbReference type="Pfam" id="PF00775">
    <property type="entry name" value="Dioxygenase_C"/>
    <property type="match status" value="1"/>
</dbReference>
<dbReference type="RefSeq" id="WP_280761789.1">
    <property type="nucleotide sequence ID" value="NZ_JARXVC010000010.1"/>
</dbReference>
<dbReference type="InterPro" id="IPR000627">
    <property type="entry name" value="Intradiol_dOase_C"/>
</dbReference>
<name>A0ABT6MDV6_9NOCA</name>
<dbReference type="PANTHER" id="PTHR33711">
    <property type="entry name" value="DIOXYGENASE, PUTATIVE (AFU_ORTHOLOGUE AFUA_2G02910)-RELATED"/>
    <property type="match status" value="1"/>
</dbReference>
<evidence type="ECO:0000256" key="1">
    <source>
        <dbReference type="ARBA" id="ARBA00007825"/>
    </source>
</evidence>
<keyword evidence="3 5" id="KW-0560">Oxidoreductase</keyword>
<evidence type="ECO:0000313" key="5">
    <source>
        <dbReference type="EMBL" id="MDH6282488.1"/>
    </source>
</evidence>
<dbReference type="EC" id="1.13.11.1" evidence="5"/>
<comment type="similarity">
    <text evidence="1">Belongs to the intradiol ring-cleavage dioxygenase family.</text>
</comment>
<dbReference type="InterPro" id="IPR015889">
    <property type="entry name" value="Intradiol_dOase_core"/>
</dbReference>
<evidence type="ECO:0000256" key="3">
    <source>
        <dbReference type="ARBA" id="ARBA00023002"/>
    </source>
</evidence>
<evidence type="ECO:0000256" key="2">
    <source>
        <dbReference type="ARBA" id="ARBA00022964"/>
    </source>
</evidence>
<evidence type="ECO:0000313" key="6">
    <source>
        <dbReference type="Proteomes" id="UP001160334"/>
    </source>
</evidence>
<dbReference type="PANTHER" id="PTHR33711:SF7">
    <property type="entry name" value="INTRADIOL RING-CLEAVAGE DIOXYGENASES DOMAIN-CONTAINING PROTEIN-RELATED"/>
    <property type="match status" value="1"/>
</dbReference>
<evidence type="ECO:0000259" key="4">
    <source>
        <dbReference type="Pfam" id="PF00775"/>
    </source>
</evidence>
<reference evidence="5 6" key="1">
    <citation type="submission" date="2023-04" db="EMBL/GenBank/DDBJ databases">
        <title>Forest soil microbial communities from Buena Vista Peninsula, Colon Province, Panama.</title>
        <authorList>
            <person name="Bouskill N."/>
        </authorList>
    </citation>
    <scope>NUCLEOTIDE SEQUENCE [LARGE SCALE GENOMIC DNA]</scope>
    <source>
        <strain evidence="5 6">CFH S0262</strain>
    </source>
</reference>
<organism evidence="5 6">
    <name type="scientific">Prescottella agglutinans</name>
    <dbReference type="NCBI Taxonomy" id="1644129"/>
    <lineage>
        <taxon>Bacteria</taxon>
        <taxon>Bacillati</taxon>
        <taxon>Actinomycetota</taxon>
        <taxon>Actinomycetes</taxon>
        <taxon>Mycobacteriales</taxon>
        <taxon>Nocardiaceae</taxon>
        <taxon>Prescottella</taxon>
    </lineage>
</organism>
<protein>
    <submittedName>
        <fullName evidence="5">Catechol 1,2-dioxygenase</fullName>
        <ecNumber evidence="5">1.13.11.1</ecNumber>
    </submittedName>
</protein>
<gene>
    <name evidence="5" type="ORF">M2280_003719</name>
</gene>
<proteinExistence type="inferred from homology"/>
<feature type="domain" description="Intradiol ring-cleavage dioxygenases" evidence="4">
    <location>
        <begin position="17"/>
        <end position="133"/>
    </location>
</feature>
<dbReference type="GO" id="GO:0018576">
    <property type="term" value="F:catechol 1,2-dioxygenase activity"/>
    <property type="evidence" value="ECO:0007669"/>
    <property type="project" value="UniProtKB-EC"/>
</dbReference>
<dbReference type="InterPro" id="IPR050770">
    <property type="entry name" value="Intradiol_RC_Dioxygenase"/>
</dbReference>
<accession>A0ABT6MDV6</accession>
<dbReference type="Gene3D" id="2.60.130.10">
    <property type="entry name" value="Aromatic compound dioxygenase"/>
    <property type="match status" value="1"/>
</dbReference>
<dbReference type="EMBL" id="JARXVC010000010">
    <property type="protein sequence ID" value="MDH6282488.1"/>
    <property type="molecule type" value="Genomic_DNA"/>
</dbReference>
<dbReference type="SUPFAM" id="SSF49482">
    <property type="entry name" value="Aromatic compound dioxygenase"/>
    <property type="match status" value="1"/>
</dbReference>
<keyword evidence="6" id="KW-1185">Reference proteome</keyword>
<sequence>MFFPVRFSWTGVPAPIDETPASTPLVLEGRVEDGAGRAVPGATVLVRHSDESGTARCDTRVAATGTSDGDGRFVVTTVQSAPYRFLRSDATGSFVAHEGWHPWRPAHLHVTVQAPGMYSLTTRLHFRRDDWIRHGAPTSSILDPRPGADGIDRASYHFTLAPVAQLASTYSAYPTPSIASPPNWPV</sequence>
<dbReference type="Proteomes" id="UP001160334">
    <property type="component" value="Unassembled WGS sequence"/>
</dbReference>
<keyword evidence="2" id="KW-0223">Dioxygenase</keyword>